<keyword evidence="1" id="KW-0732">Signal</keyword>
<protein>
    <recommendedName>
        <fullName evidence="4">Lipoprotein</fullName>
    </recommendedName>
</protein>
<evidence type="ECO:0008006" key="4">
    <source>
        <dbReference type="Google" id="ProtNLM"/>
    </source>
</evidence>
<dbReference type="EMBL" id="JAVRHZ010000004">
    <property type="protein sequence ID" value="MDT0556079.1"/>
    <property type="molecule type" value="Genomic_DNA"/>
</dbReference>
<evidence type="ECO:0000313" key="3">
    <source>
        <dbReference type="Proteomes" id="UP001254488"/>
    </source>
</evidence>
<dbReference type="Proteomes" id="UP001254488">
    <property type="component" value="Unassembled WGS sequence"/>
</dbReference>
<evidence type="ECO:0000256" key="1">
    <source>
        <dbReference type="SAM" id="SignalP"/>
    </source>
</evidence>
<proteinExistence type="predicted"/>
<accession>A0ABU2YEK2</accession>
<evidence type="ECO:0000313" key="2">
    <source>
        <dbReference type="EMBL" id="MDT0556079.1"/>
    </source>
</evidence>
<feature type="signal peptide" evidence="1">
    <location>
        <begin position="1"/>
        <end position="17"/>
    </location>
</feature>
<comment type="caution">
    <text evidence="2">The sequence shown here is derived from an EMBL/GenBank/DDBJ whole genome shotgun (WGS) entry which is preliminary data.</text>
</comment>
<feature type="chain" id="PRO_5045960912" description="Lipoprotein" evidence="1">
    <location>
        <begin position="18"/>
        <end position="226"/>
    </location>
</feature>
<reference evidence="2 3" key="1">
    <citation type="submission" date="2023-09" db="EMBL/GenBank/DDBJ databases">
        <authorList>
            <person name="Rey-Velasco X."/>
        </authorList>
    </citation>
    <scope>NUCLEOTIDE SEQUENCE [LARGE SCALE GENOMIC DNA]</scope>
    <source>
        <strain evidence="2 3">W242</strain>
    </source>
</reference>
<organism evidence="2 3">
    <name type="scientific">Patiriisocius hiemis</name>
    <dbReference type="NCBI Taxonomy" id="3075604"/>
    <lineage>
        <taxon>Bacteria</taxon>
        <taxon>Pseudomonadati</taxon>
        <taxon>Bacteroidota</taxon>
        <taxon>Flavobacteriia</taxon>
        <taxon>Flavobacteriales</taxon>
        <taxon>Flavobacteriaceae</taxon>
        <taxon>Patiriisocius</taxon>
    </lineage>
</organism>
<sequence>MKKIILLLICIALFSCASETEQKGLDTIASLYDATVSYSKDFNSSAGQETQRTFNVKVSNSSLIDSLQPSVTTANIAMLIFEGFTAEEQSKYDYIDVELISTKQDTAAITYNTKLVERVSKKSKNYKLFSKSLIEKDFATIDKIKSKKDFPKPIAAGLRQLIDELENEKGKLIRYQPFGVGETKNQAGEVAFQYQGFLIFENGRTSYFVYVEDVLDNDKIVGFRIL</sequence>
<keyword evidence="3" id="KW-1185">Reference proteome</keyword>
<gene>
    <name evidence="2" type="ORF">RM538_08695</name>
</gene>
<name>A0ABU2YEK2_9FLAO</name>
<dbReference type="PROSITE" id="PS51257">
    <property type="entry name" value="PROKAR_LIPOPROTEIN"/>
    <property type="match status" value="1"/>
</dbReference>
<dbReference type="RefSeq" id="WP_311333031.1">
    <property type="nucleotide sequence ID" value="NZ_JAVRHZ010000004.1"/>
</dbReference>